<feature type="domain" description="EF-hand" evidence="4">
    <location>
        <begin position="134"/>
        <end position="169"/>
    </location>
</feature>
<dbReference type="InterPro" id="IPR002048">
    <property type="entry name" value="EF_hand_dom"/>
</dbReference>
<dbReference type="Proteomes" id="UP000030665">
    <property type="component" value="Unassembled WGS sequence"/>
</dbReference>
<dbReference type="PROSITE" id="PS50222">
    <property type="entry name" value="EF_HAND_2"/>
    <property type="match status" value="1"/>
</dbReference>
<dbReference type="Pfam" id="PF13499">
    <property type="entry name" value="EF-hand_7"/>
    <property type="match status" value="1"/>
</dbReference>
<keyword evidence="2" id="KW-0106">Calcium</keyword>
<evidence type="ECO:0000259" key="4">
    <source>
        <dbReference type="PROSITE" id="PS50222"/>
    </source>
</evidence>
<proteinExistence type="predicted"/>
<protein>
    <recommendedName>
        <fullName evidence="4">EF-hand domain-containing protein</fullName>
    </recommendedName>
</protein>
<dbReference type="InterPro" id="IPR050145">
    <property type="entry name" value="Centrin_CML-like"/>
</dbReference>
<feature type="compositionally biased region" description="Basic and acidic residues" evidence="3">
    <location>
        <begin position="216"/>
        <end position="226"/>
    </location>
</feature>
<evidence type="ECO:0000313" key="5">
    <source>
        <dbReference type="EMBL" id="CDW53650.1"/>
    </source>
</evidence>
<reference evidence="5" key="2">
    <citation type="submission" date="2014-03" db="EMBL/GenBank/DDBJ databases">
        <title>The whipworm genome and dual-species transcriptomics of an intimate host-pathogen interaction.</title>
        <authorList>
            <person name="Foth B.J."/>
            <person name="Tsai I.J."/>
            <person name="Reid A.J."/>
            <person name="Bancroft A.J."/>
            <person name="Nichol S."/>
            <person name="Tracey A."/>
            <person name="Holroyd N."/>
            <person name="Cotton J.A."/>
            <person name="Stanley E.J."/>
            <person name="Zarowiecki M."/>
            <person name="Liu J.Z."/>
            <person name="Huckvale T."/>
            <person name="Cooper P.J."/>
            <person name="Grencis R.K."/>
            <person name="Berriman M."/>
        </authorList>
    </citation>
    <scope>NUCLEOTIDE SEQUENCE [LARGE SCALE GENOMIC DNA]</scope>
</reference>
<gene>
    <name evidence="5" type="ORF">TTRE_0000191501</name>
</gene>
<organism evidence="5 6">
    <name type="scientific">Trichuris trichiura</name>
    <name type="common">Whipworm</name>
    <name type="synonym">Trichocephalus trichiurus</name>
    <dbReference type="NCBI Taxonomy" id="36087"/>
    <lineage>
        <taxon>Eukaryota</taxon>
        <taxon>Metazoa</taxon>
        <taxon>Ecdysozoa</taxon>
        <taxon>Nematoda</taxon>
        <taxon>Enoplea</taxon>
        <taxon>Dorylaimia</taxon>
        <taxon>Trichinellida</taxon>
        <taxon>Trichuridae</taxon>
        <taxon>Trichuris</taxon>
    </lineage>
</organism>
<reference evidence="5" key="1">
    <citation type="submission" date="2014-01" db="EMBL/GenBank/DDBJ databases">
        <authorList>
            <person name="Aslett M."/>
        </authorList>
    </citation>
    <scope>NUCLEOTIDE SEQUENCE</scope>
</reference>
<dbReference type="EMBL" id="HG805862">
    <property type="protein sequence ID" value="CDW53650.1"/>
    <property type="molecule type" value="Genomic_DNA"/>
</dbReference>
<dbReference type="Gene3D" id="1.10.238.10">
    <property type="entry name" value="EF-hand"/>
    <property type="match status" value="1"/>
</dbReference>
<dbReference type="SUPFAM" id="SSF47473">
    <property type="entry name" value="EF-hand"/>
    <property type="match status" value="1"/>
</dbReference>
<evidence type="ECO:0000256" key="3">
    <source>
        <dbReference type="SAM" id="MobiDB-lite"/>
    </source>
</evidence>
<accession>A0A077Z4P7</accession>
<evidence type="ECO:0000313" key="6">
    <source>
        <dbReference type="Proteomes" id="UP000030665"/>
    </source>
</evidence>
<keyword evidence="1" id="KW-0677">Repeat</keyword>
<dbReference type="InterPro" id="IPR011992">
    <property type="entry name" value="EF-hand-dom_pair"/>
</dbReference>
<name>A0A077Z4P7_TRITR</name>
<dbReference type="STRING" id="36087.A0A077Z4P7"/>
<dbReference type="GO" id="GO:0005509">
    <property type="term" value="F:calcium ion binding"/>
    <property type="evidence" value="ECO:0007669"/>
    <property type="project" value="InterPro"/>
</dbReference>
<feature type="region of interest" description="Disordered" evidence="3">
    <location>
        <begin position="206"/>
        <end position="226"/>
    </location>
</feature>
<keyword evidence="6" id="KW-1185">Reference proteome</keyword>
<sequence length="226" mass="25376">MGTERTKRLISLGALKPTSIPALGVQADEKKISLEHMAKLMRCKVGELEDLQDVFYSLGKPPGAPLTRTRLMQLYHTLGIQASMPEVRAGFEEVSSDGKLPDEHMRIHPVESLGETIDFYEFVALMQTKFPAEQQLDELKEVFSAFDEDEDGLVNVKDVARTVGKVFANFTEQEAHEAITGLDKTTNNQLNFEDFRKFTTEYWKDEALQKPGSQEKSAEAHAKPKG</sequence>
<dbReference type="SMART" id="SM00054">
    <property type="entry name" value="EFh"/>
    <property type="match status" value="2"/>
</dbReference>
<evidence type="ECO:0000256" key="2">
    <source>
        <dbReference type="ARBA" id="ARBA00022837"/>
    </source>
</evidence>
<dbReference type="PANTHER" id="PTHR23050">
    <property type="entry name" value="CALCIUM BINDING PROTEIN"/>
    <property type="match status" value="1"/>
</dbReference>
<dbReference type="PROSITE" id="PS00018">
    <property type="entry name" value="EF_HAND_1"/>
    <property type="match status" value="1"/>
</dbReference>
<dbReference type="AlphaFoldDB" id="A0A077Z4P7"/>
<dbReference type="OrthoDB" id="26525at2759"/>
<dbReference type="InterPro" id="IPR018247">
    <property type="entry name" value="EF_Hand_1_Ca_BS"/>
</dbReference>
<evidence type="ECO:0000256" key="1">
    <source>
        <dbReference type="ARBA" id="ARBA00022737"/>
    </source>
</evidence>